<organism evidence="1 2">
    <name type="scientific">Colletotrichum destructivum</name>
    <dbReference type="NCBI Taxonomy" id="34406"/>
    <lineage>
        <taxon>Eukaryota</taxon>
        <taxon>Fungi</taxon>
        <taxon>Dikarya</taxon>
        <taxon>Ascomycota</taxon>
        <taxon>Pezizomycotina</taxon>
        <taxon>Sordariomycetes</taxon>
        <taxon>Hypocreomycetidae</taxon>
        <taxon>Glomerellales</taxon>
        <taxon>Glomerellaceae</taxon>
        <taxon>Colletotrichum</taxon>
        <taxon>Colletotrichum destructivum species complex</taxon>
    </lineage>
</organism>
<sequence length="133" mass="14849">MARTNPPSPLAFPSVLLLPCPQMLICLHSEPWRVCCNHTWGGFLVKMSREIQLSQWRTQDPPLAPSLVFCSCYCRSATTVAESAIYGPLEHDGCTEKRKTQGREYGLGAAMNGAEQVPCSLCMYFTHAVSRRR</sequence>
<dbReference type="EMBL" id="CP137308">
    <property type="protein sequence ID" value="WQF81398.1"/>
    <property type="molecule type" value="Genomic_DNA"/>
</dbReference>
<reference evidence="2" key="1">
    <citation type="journal article" date="2023" name="bioRxiv">
        <title>Complete genome of the Medicago anthracnose fungus, Colletotrichum destructivum, reveals a mini-chromosome-like region within a core chromosome.</title>
        <authorList>
            <person name="Lapalu N."/>
            <person name="Simon A."/>
            <person name="Lu A."/>
            <person name="Plaumann P.-L."/>
            <person name="Amselem J."/>
            <person name="Pigne S."/>
            <person name="Auger A."/>
            <person name="Koch C."/>
            <person name="Dallery J.-F."/>
            <person name="O'Connell R.J."/>
        </authorList>
    </citation>
    <scope>NUCLEOTIDE SEQUENCE [LARGE SCALE GENOMIC DNA]</scope>
    <source>
        <strain evidence="2">CBS 520.97</strain>
    </source>
</reference>
<keyword evidence="2" id="KW-1185">Reference proteome</keyword>
<proteinExistence type="predicted"/>
<evidence type="ECO:0000313" key="2">
    <source>
        <dbReference type="Proteomes" id="UP001322277"/>
    </source>
</evidence>
<gene>
    <name evidence="1" type="ORF">CDEST_06412</name>
</gene>
<dbReference type="GeneID" id="87942915"/>
<dbReference type="AlphaFoldDB" id="A0AAX4IF27"/>
<name>A0AAX4IF27_9PEZI</name>
<dbReference type="RefSeq" id="XP_062778622.1">
    <property type="nucleotide sequence ID" value="XM_062922571.1"/>
</dbReference>
<accession>A0AAX4IF27</accession>
<dbReference type="Proteomes" id="UP001322277">
    <property type="component" value="Chromosome 4"/>
</dbReference>
<dbReference type="KEGG" id="cdet:87942915"/>
<evidence type="ECO:0008006" key="3">
    <source>
        <dbReference type="Google" id="ProtNLM"/>
    </source>
</evidence>
<evidence type="ECO:0000313" key="1">
    <source>
        <dbReference type="EMBL" id="WQF81398.1"/>
    </source>
</evidence>
<protein>
    <recommendedName>
        <fullName evidence="3">Secreted protein</fullName>
    </recommendedName>
</protein>